<evidence type="ECO:0000256" key="1">
    <source>
        <dbReference type="SAM" id="MobiDB-lite"/>
    </source>
</evidence>
<organism evidence="2 3">
    <name type="scientific">Artemia franciscana</name>
    <name type="common">Brine shrimp</name>
    <name type="synonym">Artemia sanfranciscana</name>
    <dbReference type="NCBI Taxonomy" id="6661"/>
    <lineage>
        <taxon>Eukaryota</taxon>
        <taxon>Metazoa</taxon>
        <taxon>Ecdysozoa</taxon>
        <taxon>Arthropoda</taxon>
        <taxon>Crustacea</taxon>
        <taxon>Branchiopoda</taxon>
        <taxon>Anostraca</taxon>
        <taxon>Artemiidae</taxon>
        <taxon>Artemia</taxon>
    </lineage>
</organism>
<accession>A0AA88IAD8</accession>
<comment type="caution">
    <text evidence="2">The sequence shown here is derived from an EMBL/GenBank/DDBJ whole genome shotgun (WGS) entry which is preliminary data.</text>
</comment>
<evidence type="ECO:0000313" key="2">
    <source>
        <dbReference type="EMBL" id="KAK2722946.1"/>
    </source>
</evidence>
<dbReference type="EMBL" id="JAVRJZ010000005">
    <property type="protein sequence ID" value="KAK2722946.1"/>
    <property type="molecule type" value="Genomic_DNA"/>
</dbReference>
<name>A0AA88IAD8_ARTSF</name>
<sequence length="411" mass="46140">MHVKKIVIAAKIHVFHPPSADQINKVQGIWFISGKKKHAHLTFDFLNCYCYQLVFCLVDPVKKGWLHKETIVNDNRVTTAFFEQCGCSLVKILVAKSITLRCEKPPIDIREYYDVQKSSIHKKFSAAAKKCMKKESRERGNGSESKDIGTDSNSCNEGGSNQVPVLSNALAGTSSLPQYFWLFCSDSSCLFKFPPSSLGNQSGGASKTYVYPKVIIEQQEVCDKAWACAYYACNIPFAVIKNEYFTETIRAKNPAKKEISDHKVQIKYLVETGNKRHTAQLVADELERAAKVWCLPMTGLASCVIPYFNLLQRHLQEAVLFLPVSKAEERKIYNYLEKRRILAYDPALAAAILLDPLFGVNSLGMFTLPSCLSINSSLPRDSGDGLVEDDLPDIAFEDTLDEKEKDQLQEL</sequence>
<feature type="region of interest" description="Disordered" evidence="1">
    <location>
        <begin position="132"/>
        <end position="156"/>
    </location>
</feature>
<reference evidence="2" key="1">
    <citation type="submission" date="2023-07" db="EMBL/GenBank/DDBJ databases">
        <title>Chromosome-level genome assembly of Artemia franciscana.</title>
        <authorList>
            <person name="Jo E."/>
        </authorList>
    </citation>
    <scope>NUCLEOTIDE SEQUENCE</scope>
    <source>
        <tissue evidence="2">Whole body</tissue>
    </source>
</reference>
<feature type="compositionally biased region" description="Basic and acidic residues" evidence="1">
    <location>
        <begin position="133"/>
        <end position="149"/>
    </location>
</feature>
<evidence type="ECO:0000313" key="3">
    <source>
        <dbReference type="Proteomes" id="UP001187531"/>
    </source>
</evidence>
<protein>
    <submittedName>
        <fullName evidence="2">Uncharacterized protein</fullName>
    </submittedName>
</protein>
<dbReference type="AlphaFoldDB" id="A0AA88IAD8"/>
<keyword evidence="3" id="KW-1185">Reference proteome</keyword>
<proteinExistence type="predicted"/>
<dbReference type="Proteomes" id="UP001187531">
    <property type="component" value="Unassembled WGS sequence"/>
</dbReference>
<gene>
    <name evidence="2" type="ORF">QYM36_003216</name>
</gene>